<dbReference type="PANTHER" id="PTHR10762">
    <property type="entry name" value="DIPHTHAMIDE BIOSYNTHESIS PROTEIN"/>
    <property type="match status" value="1"/>
</dbReference>
<evidence type="ECO:0000256" key="5">
    <source>
        <dbReference type="ARBA" id="ARBA00022679"/>
    </source>
</evidence>
<organism evidence="12 13">
    <name type="scientific">Euplotes crassus</name>
    <dbReference type="NCBI Taxonomy" id="5936"/>
    <lineage>
        <taxon>Eukaryota</taxon>
        <taxon>Sar</taxon>
        <taxon>Alveolata</taxon>
        <taxon>Ciliophora</taxon>
        <taxon>Intramacronucleata</taxon>
        <taxon>Spirotrichea</taxon>
        <taxon>Hypotrichia</taxon>
        <taxon>Euplotida</taxon>
        <taxon>Euplotidae</taxon>
        <taxon>Moneuplotes</taxon>
    </lineage>
</organism>
<dbReference type="GO" id="GO:0046872">
    <property type="term" value="F:metal ion binding"/>
    <property type="evidence" value="ECO:0007669"/>
    <property type="project" value="UniProtKB-KW"/>
</dbReference>
<evidence type="ECO:0000256" key="10">
    <source>
        <dbReference type="ARBA" id="ARBA00048403"/>
    </source>
</evidence>
<evidence type="ECO:0000256" key="2">
    <source>
        <dbReference type="ARBA" id="ARBA00010173"/>
    </source>
</evidence>
<dbReference type="GO" id="GO:0090560">
    <property type="term" value="F:2-(3-amino-3-carboxypropyl)histidine synthase activity"/>
    <property type="evidence" value="ECO:0007669"/>
    <property type="project" value="UniProtKB-UniRule"/>
</dbReference>
<comment type="cofactor">
    <cofactor evidence="11">
        <name>[4Fe-4S] cluster</name>
        <dbReference type="ChEBI" id="CHEBI:49883"/>
    </cofactor>
    <text evidence="11">Binds 1 [4Fe-4S] cluster per subunit. The cluster is coordinated with 3 cysteines and an exchangeable S-adenosyl-L-methionine.</text>
</comment>
<keyword evidence="8" id="KW-0408">Iron</keyword>
<dbReference type="AlphaFoldDB" id="A0AAD1UCP2"/>
<comment type="catalytic activity">
    <reaction evidence="10 11">
        <text>L-histidyl-[translation elongation factor 2] + S-adenosyl-L-methionine = 2-[(3S)-amino-3-carboxypropyl]-L-histidyl-[translation elongation factor 2] + S-methyl-5'-thioadenosine + H(+)</text>
        <dbReference type="Rhea" id="RHEA:36783"/>
        <dbReference type="Rhea" id="RHEA-COMP:9748"/>
        <dbReference type="Rhea" id="RHEA-COMP:9749"/>
        <dbReference type="ChEBI" id="CHEBI:15378"/>
        <dbReference type="ChEBI" id="CHEBI:17509"/>
        <dbReference type="ChEBI" id="CHEBI:29979"/>
        <dbReference type="ChEBI" id="CHEBI:59789"/>
        <dbReference type="ChEBI" id="CHEBI:73995"/>
        <dbReference type="EC" id="2.5.1.108"/>
    </reaction>
</comment>
<evidence type="ECO:0000256" key="11">
    <source>
        <dbReference type="PIRNR" id="PIRNR004967"/>
    </source>
</evidence>
<dbReference type="SFLD" id="SFLDS00032">
    <property type="entry name" value="Radical_SAM_3-amino-3-carboxyp"/>
    <property type="match status" value="1"/>
</dbReference>
<keyword evidence="5 11" id="KW-0808">Transferase</keyword>
<dbReference type="FunFam" id="3.40.50.11860:FF:000002">
    <property type="entry name" value="2-(3-amino-3-carboxypropyl)histidine synthase subunit 1"/>
    <property type="match status" value="1"/>
</dbReference>
<dbReference type="GO" id="GO:0017183">
    <property type="term" value="P:protein histidyl modification to diphthamide"/>
    <property type="evidence" value="ECO:0007669"/>
    <property type="project" value="UniProtKB-UniRule"/>
</dbReference>
<keyword evidence="13" id="KW-1185">Reference proteome</keyword>
<comment type="similarity">
    <text evidence="2 11">Belongs to the DPH1/DPH2 family. DPH1 subfamily.</text>
</comment>
<comment type="function">
    <text evidence="11">Catalyzes the first step of diphthamide biosynthesis, a post-translational modification of histidine which occurs in elongation factor 2.</text>
</comment>
<evidence type="ECO:0000256" key="3">
    <source>
        <dbReference type="ARBA" id="ARBA00012221"/>
    </source>
</evidence>
<proteinExistence type="inferred from homology"/>
<sequence>METQVEISHKKPEKPRTGILATTVQGFKDELENTYKIDISKVSQACEILPQNYNFEIWKTLYRICLSKSKYEGEKKYKVALQFPEGLLLYSTLIADLITKYCASEEDDIEVLIMGDVTYGACCIDDLGARALGADFMVHYAHSCLVPINEMAIKDILYVFVTIGINLEHFVNTIVHNLSDHKSSDIYLLGTIQFTNSLFMCKKKLLEEGFESIIIPQTKPRSSGEVLGCTAPIIPESESKEMIAIFLADGRFHIESTMIQNDHIDHFYQYDPYSRNFTVEKYDTEKMHKIRYEEIERAKSAKTLGIILGTLGRQGNTGLLENFRSICKEQGIKSFILLLSEITPQKLAKFKSVDAWVQISCPRLSVDWGLQYDKPLLNTYEGYVLLDQIKWQSTYPMDFYSDRAGEWGVYYKINKMREEKKAMRKKKKVKIGYEN</sequence>
<dbReference type="Gene3D" id="3.40.50.11840">
    <property type="entry name" value="Diphthamide synthesis DPH1/DPH2 domain 1"/>
    <property type="match status" value="1"/>
</dbReference>
<gene>
    <name evidence="12" type="ORF">ECRASSUSDP1_LOCUS6832</name>
</gene>
<dbReference type="EC" id="2.5.1.108" evidence="3 11"/>
<reference evidence="12" key="1">
    <citation type="submission" date="2023-07" db="EMBL/GenBank/DDBJ databases">
        <authorList>
            <consortium name="AG Swart"/>
            <person name="Singh M."/>
            <person name="Singh A."/>
            <person name="Seah K."/>
            <person name="Emmerich C."/>
        </authorList>
    </citation>
    <scope>NUCLEOTIDE SEQUENCE</scope>
    <source>
        <strain evidence="12">DP1</strain>
    </source>
</reference>
<keyword evidence="11" id="KW-0004">4Fe-4S</keyword>
<dbReference type="Gene3D" id="3.40.50.11860">
    <property type="entry name" value="Diphthamide synthesis DPH1/DPH2 domain 3"/>
    <property type="match status" value="1"/>
</dbReference>
<dbReference type="InterPro" id="IPR042263">
    <property type="entry name" value="DPH1/DPH2_1"/>
</dbReference>
<dbReference type="Gene3D" id="3.40.50.11850">
    <property type="entry name" value="Diphthamide synthesis DPH1/DPH2 domain 2"/>
    <property type="match status" value="1"/>
</dbReference>
<dbReference type="InterPro" id="IPR042264">
    <property type="entry name" value="DPH1/DPH2_2"/>
</dbReference>
<keyword evidence="7" id="KW-0479">Metal-binding</keyword>
<dbReference type="GO" id="GO:0051539">
    <property type="term" value="F:4 iron, 4 sulfur cluster binding"/>
    <property type="evidence" value="ECO:0007669"/>
    <property type="project" value="UniProtKB-UniRule"/>
</dbReference>
<dbReference type="InterPro" id="IPR016435">
    <property type="entry name" value="DPH1/DPH2"/>
</dbReference>
<evidence type="ECO:0000256" key="1">
    <source>
        <dbReference type="ARBA" id="ARBA00005156"/>
    </source>
</evidence>
<keyword evidence="9" id="KW-0411">Iron-sulfur</keyword>
<dbReference type="InterPro" id="IPR035435">
    <property type="entry name" value="DPH1/DPH2_euk_archaea"/>
</dbReference>
<evidence type="ECO:0000313" key="12">
    <source>
        <dbReference type="EMBL" id="CAI2365507.1"/>
    </source>
</evidence>
<evidence type="ECO:0000256" key="4">
    <source>
        <dbReference type="ARBA" id="ARBA00021915"/>
    </source>
</evidence>
<name>A0AAD1UCP2_EUPCR</name>
<comment type="caution">
    <text evidence="12">The sequence shown here is derived from an EMBL/GenBank/DDBJ whole genome shotgun (WGS) entry which is preliminary data.</text>
</comment>
<dbReference type="EMBL" id="CAMPGE010006635">
    <property type="protein sequence ID" value="CAI2365507.1"/>
    <property type="molecule type" value="Genomic_DNA"/>
</dbReference>
<evidence type="ECO:0000256" key="7">
    <source>
        <dbReference type="ARBA" id="ARBA00022723"/>
    </source>
</evidence>
<evidence type="ECO:0000256" key="8">
    <source>
        <dbReference type="ARBA" id="ARBA00023004"/>
    </source>
</evidence>
<keyword evidence="6 11" id="KW-0949">S-adenosyl-L-methionine</keyword>
<dbReference type="NCBIfam" id="TIGR00322">
    <property type="entry name" value="diphth2_R"/>
    <property type="match status" value="1"/>
</dbReference>
<comment type="pathway">
    <text evidence="1 11">Protein modification; peptidyl-diphthamide biosynthesis.</text>
</comment>
<dbReference type="PIRSF" id="PIRSF004967">
    <property type="entry name" value="DPH1"/>
    <property type="match status" value="1"/>
</dbReference>
<dbReference type="Proteomes" id="UP001295684">
    <property type="component" value="Unassembled WGS sequence"/>
</dbReference>
<dbReference type="PANTHER" id="PTHR10762:SF1">
    <property type="entry name" value="2-(3-AMINO-3-CARBOXYPROPYL)HISTIDINE SYNTHASE SUBUNIT 1"/>
    <property type="match status" value="1"/>
</dbReference>
<protein>
    <recommendedName>
        <fullName evidence="4 11">2-(3-amino-3-carboxypropyl)histidine synthase subunit 1</fullName>
        <ecNumber evidence="3 11">2.5.1.108</ecNumber>
    </recommendedName>
</protein>
<accession>A0AAD1UCP2</accession>
<dbReference type="InterPro" id="IPR042265">
    <property type="entry name" value="DPH1/DPH2_3"/>
</dbReference>
<dbReference type="Pfam" id="PF01866">
    <property type="entry name" value="Diphthamide_syn"/>
    <property type="match status" value="1"/>
</dbReference>
<evidence type="ECO:0000313" key="13">
    <source>
        <dbReference type="Proteomes" id="UP001295684"/>
    </source>
</evidence>
<dbReference type="FunFam" id="3.40.50.11840:FF:000001">
    <property type="entry name" value="2-(3-amino-3-carboxypropyl)histidine synthase subunit 1"/>
    <property type="match status" value="1"/>
</dbReference>
<evidence type="ECO:0000256" key="9">
    <source>
        <dbReference type="ARBA" id="ARBA00023014"/>
    </source>
</evidence>
<evidence type="ECO:0000256" key="6">
    <source>
        <dbReference type="ARBA" id="ARBA00022691"/>
    </source>
</evidence>